<evidence type="ECO:0000313" key="3">
    <source>
        <dbReference type="Proteomes" id="UP000006591"/>
    </source>
</evidence>
<dbReference type="Proteomes" id="UP000006591">
    <property type="component" value="Chromosome 3"/>
</dbReference>
<evidence type="ECO:0000256" key="1">
    <source>
        <dbReference type="SAM" id="MobiDB-lite"/>
    </source>
</evidence>
<dbReference type="Gramene" id="ONIVA03G20640.1">
    <property type="protein sequence ID" value="ONIVA03G20640.1"/>
    <property type="gene ID" value="ONIVA03G20640"/>
</dbReference>
<keyword evidence="3" id="KW-1185">Reference proteome</keyword>
<dbReference type="EnsemblPlants" id="ONIVA03G20640.1">
    <property type="protein sequence ID" value="ONIVA03G20640.1"/>
    <property type="gene ID" value="ONIVA03G20640"/>
</dbReference>
<protein>
    <submittedName>
        <fullName evidence="2">Uncharacterized protein</fullName>
    </submittedName>
</protein>
<dbReference type="HOGENOM" id="CLU_2853637_0_0_1"/>
<accession>A0A0E0GN76</accession>
<organism evidence="2">
    <name type="scientific">Oryza nivara</name>
    <name type="common">Indian wild rice</name>
    <name type="synonym">Oryza sativa f. spontanea</name>
    <dbReference type="NCBI Taxonomy" id="4536"/>
    <lineage>
        <taxon>Eukaryota</taxon>
        <taxon>Viridiplantae</taxon>
        <taxon>Streptophyta</taxon>
        <taxon>Embryophyta</taxon>
        <taxon>Tracheophyta</taxon>
        <taxon>Spermatophyta</taxon>
        <taxon>Magnoliopsida</taxon>
        <taxon>Liliopsida</taxon>
        <taxon>Poales</taxon>
        <taxon>Poaceae</taxon>
        <taxon>BOP clade</taxon>
        <taxon>Oryzoideae</taxon>
        <taxon>Oryzeae</taxon>
        <taxon>Oryzinae</taxon>
        <taxon>Oryza</taxon>
    </lineage>
</organism>
<proteinExistence type="predicted"/>
<evidence type="ECO:0000313" key="2">
    <source>
        <dbReference type="EnsemblPlants" id="ONIVA03G20640.1"/>
    </source>
</evidence>
<name>A0A0E0GN76_ORYNI</name>
<reference evidence="2" key="2">
    <citation type="submission" date="2018-04" db="EMBL/GenBank/DDBJ databases">
        <title>OnivRS2 (Oryza nivara Reference Sequence Version 2).</title>
        <authorList>
            <person name="Zhang J."/>
            <person name="Kudrna D."/>
            <person name="Lee S."/>
            <person name="Talag J."/>
            <person name="Rajasekar S."/>
            <person name="Welchert J."/>
            <person name="Hsing Y.-I."/>
            <person name="Wing R.A."/>
        </authorList>
    </citation>
    <scope>NUCLEOTIDE SEQUENCE [LARGE SCALE GENOMIC DNA]</scope>
    <source>
        <strain evidence="2">SL10</strain>
    </source>
</reference>
<reference evidence="2" key="1">
    <citation type="submission" date="2015-04" db="UniProtKB">
        <authorList>
            <consortium name="EnsemblPlants"/>
        </authorList>
    </citation>
    <scope>IDENTIFICATION</scope>
    <source>
        <strain evidence="2">SL10</strain>
    </source>
</reference>
<feature type="compositionally biased region" description="Polar residues" evidence="1">
    <location>
        <begin position="1"/>
        <end position="11"/>
    </location>
</feature>
<feature type="region of interest" description="Disordered" evidence="1">
    <location>
        <begin position="1"/>
        <end position="27"/>
    </location>
</feature>
<sequence length="65" mass="7016">MQGLYSPSTCNGRAPTARAPPVGGSRRWQNWGGRAVVRAKRCREPVATCTPTVDATIGRMCVGWI</sequence>
<dbReference type="AlphaFoldDB" id="A0A0E0GN76"/>